<dbReference type="PANTHER" id="PTHR10015:SF206">
    <property type="entry name" value="HSF-TYPE DNA-BINDING DOMAIN-CONTAINING PROTEIN"/>
    <property type="match status" value="1"/>
</dbReference>
<gene>
    <name evidence="4" type="ORF">IV203_010852</name>
</gene>
<evidence type="ECO:0000259" key="3">
    <source>
        <dbReference type="SMART" id="SM00415"/>
    </source>
</evidence>
<sequence>MCNSVALQIQPPSAANVVCSNAKVIPQCSIGKILPRETPVKQEAISYTAAPSTYSVGKTVSRNSTSIPASASTPQQPQLTTTIQELRENQNLTKSKLPFLWKLHILLDDVEATGNDHIVSWLEHGRGFKVYRPKSFIAMIAPFYFQQSKFKSFQRQLHLYEFTRVQYGPEAGSYSHPLFVRGQPDLCLSLSPIKIKGKAGRQHRQAVADAASYGRQPNNAYRTAPSPGKRAMSSIQETISSAVLSKREQEEWVAKIQRMVVKGSTLAAEMRQHQQVQQQEQHQEYGEEKKQHIQPITTVSRAMGGFQVQAITNDEKDTCSVFGANFHLLPQQEDVRTCEYCCESEAEDDADLDILFLETE</sequence>
<name>A0A9K3PL67_9STRA</name>
<keyword evidence="5" id="KW-1185">Reference proteome</keyword>
<comment type="caution">
    <text evidence="4">The sequence shown here is derived from an EMBL/GenBank/DDBJ whole genome shotgun (WGS) entry which is preliminary data.</text>
</comment>
<dbReference type="AlphaFoldDB" id="A0A9K3PL67"/>
<proteinExistence type="inferred from homology"/>
<reference evidence="4" key="2">
    <citation type="submission" date="2021-04" db="EMBL/GenBank/DDBJ databases">
        <authorList>
            <person name="Podell S."/>
        </authorList>
    </citation>
    <scope>NUCLEOTIDE SEQUENCE</scope>
    <source>
        <strain evidence="4">Hildebrandi</strain>
    </source>
</reference>
<protein>
    <submittedName>
        <fullName evidence="4">HSF-type DNA-binding protein</fullName>
    </submittedName>
</protein>
<dbReference type="EMBL" id="JAGRRH010000018">
    <property type="protein sequence ID" value="KAG7351492.1"/>
    <property type="molecule type" value="Genomic_DNA"/>
</dbReference>
<evidence type="ECO:0000313" key="4">
    <source>
        <dbReference type="EMBL" id="KAG7351492.1"/>
    </source>
</evidence>
<evidence type="ECO:0000313" key="5">
    <source>
        <dbReference type="Proteomes" id="UP000693970"/>
    </source>
</evidence>
<dbReference type="PANTHER" id="PTHR10015">
    <property type="entry name" value="HEAT SHOCK TRANSCRIPTION FACTOR"/>
    <property type="match status" value="1"/>
</dbReference>
<accession>A0A9K3PL67</accession>
<dbReference type="FunFam" id="1.10.10.10:FF:000479">
    <property type="entry name" value="Predicted protein"/>
    <property type="match status" value="1"/>
</dbReference>
<dbReference type="InterPro" id="IPR000232">
    <property type="entry name" value="HSF_DNA-bd"/>
</dbReference>
<dbReference type="SMART" id="SM00415">
    <property type="entry name" value="HSF"/>
    <property type="match status" value="1"/>
</dbReference>
<feature type="domain" description="HSF-type DNA-binding" evidence="3">
    <location>
        <begin position="95"/>
        <end position="196"/>
    </location>
</feature>
<dbReference type="GO" id="GO:0003700">
    <property type="term" value="F:DNA-binding transcription factor activity"/>
    <property type="evidence" value="ECO:0007669"/>
    <property type="project" value="InterPro"/>
</dbReference>
<organism evidence="4 5">
    <name type="scientific">Nitzschia inconspicua</name>
    <dbReference type="NCBI Taxonomy" id="303405"/>
    <lineage>
        <taxon>Eukaryota</taxon>
        <taxon>Sar</taxon>
        <taxon>Stramenopiles</taxon>
        <taxon>Ochrophyta</taxon>
        <taxon>Bacillariophyta</taxon>
        <taxon>Bacillariophyceae</taxon>
        <taxon>Bacillariophycidae</taxon>
        <taxon>Bacillariales</taxon>
        <taxon>Bacillariaceae</taxon>
        <taxon>Nitzschia</taxon>
    </lineage>
</organism>
<dbReference type="Pfam" id="PF00447">
    <property type="entry name" value="HSF_DNA-bind"/>
    <property type="match status" value="1"/>
</dbReference>
<evidence type="ECO:0000256" key="2">
    <source>
        <dbReference type="RuleBase" id="RU004020"/>
    </source>
</evidence>
<reference evidence="4" key="1">
    <citation type="journal article" date="2021" name="Sci. Rep.">
        <title>Diploid genomic architecture of Nitzschia inconspicua, an elite biomass production diatom.</title>
        <authorList>
            <person name="Oliver A."/>
            <person name="Podell S."/>
            <person name="Pinowska A."/>
            <person name="Traller J.C."/>
            <person name="Smith S.R."/>
            <person name="McClure R."/>
            <person name="Beliaev A."/>
            <person name="Bohutskyi P."/>
            <person name="Hill E.A."/>
            <person name="Rabines A."/>
            <person name="Zheng H."/>
            <person name="Allen L.Z."/>
            <person name="Kuo A."/>
            <person name="Grigoriev I.V."/>
            <person name="Allen A.E."/>
            <person name="Hazlebeck D."/>
            <person name="Allen E.E."/>
        </authorList>
    </citation>
    <scope>NUCLEOTIDE SEQUENCE</scope>
    <source>
        <strain evidence="4">Hildebrandi</strain>
    </source>
</reference>
<dbReference type="GO" id="GO:0043565">
    <property type="term" value="F:sequence-specific DNA binding"/>
    <property type="evidence" value="ECO:0007669"/>
    <property type="project" value="InterPro"/>
</dbReference>
<evidence type="ECO:0000256" key="1">
    <source>
        <dbReference type="ARBA" id="ARBA00023125"/>
    </source>
</evidence>
<dbReference type="Proteomes" id="UP000693970">
    <property type="component" value="Unassembled WGS sequence"/>
</dbReference>
<dbReference type="OrthoDB" id="60033at2759"/>
<keyword evidence="1 4" id="KW-0238">DNA-binding</keyword>
<comment type="similarity">
    <text evidence="2">Belongs to the HSF family.</text>
</comment>